<feature type="region of interest" description="Disordered" evidence="1">
    <location>
        <begin position="80"/>
        <end position="116"/>
    </location>
</feature>
<gene>
    <name evidence="2" type="ORF">GWI33_015666</name>
</gene>
<feature type="compositionally biased region" description="Basic residues" evidence="1">
    <location>
        <begin position="408"/>
        <end position="419"/>
    </location>
</feature>
<sequence>MSDSPDREEVVRCLKEANIYEENMSEDLMTSYYQAIKNSENSLKEELEGRDEEDNIREKSLYDSASELLEAINNSESVAPSNISKSLSESDDEALLDGEGTEDNETQIENEKNNNSTDMVVDDMTEIENETPIGFNEMPETDIKYPLNIVTHPLKHVNIQNSEKFLTSDKATRIKMLYDYDMAMSRLEAHYARLSKKLAPLKPQIKPSRNQLSKQNVSLSLPEVQPPETYVSRSGRLTKRKVIIENDDSNEEIFFKSKKSKSDGEWMSKESSKAKTPKTATKKADPAENNIRADTPVLDKFDELKGNASTPVSRPRTYHKRLTNEEIMSRSCLFTDTPTGKRTRGQQLLMAGKAEAEKQKEREDEMEKFANSLVVDSENLDEENSESIIVPDEEKVFERRRVVPPRPAARKSIHSRKKAAITGTTPLNITTKMVEIEEESPETTKNSVVSRKPSTVDVQSKPSTSSASSPTTTRLSKQQMNMVQCPLCTVFFHRRKIEEHASTCGEESFNRANQEKMSRISCSICDTIIPFNTSYEVHVKECIAKQNGI</sequence>
<feature type="compositionally biased region" description="Acidic residues" evidence="1">
    <location>
        <begin position="89"/>
        <end position="108"/>
    </location>
</feature>
<feature type="compositionally biased region" description="Low complexity" evidence="1">
    <location>
        <begin position="460"/>
        <end position="473"/>
    </location>
</feature>
<name>A0A834I209_RHYFE</name>
<organism evidence="2 3">
    <name type="scientific">Rhynchophorus ferrugineus</name>
    <name type="common">Red palm weevil</name>
    <name type="synonym">Curculio ferrugineus</name>
    <dbReference type="NCBI Taxonomy" id="354439"/>
    <lineage>
        <taxon>Eukaryota</taxon>
        <taxon>Metazoa</taxon>
        <taxon>Ecdysozoa</taxon>
        <taxon>Arthropoda</taxon>
        <taxon>Hexapoda</taxon>
        <taxon>Insecta</taxon>
        <taxon>Pterygota</taxon>
        <taxon>Neoptera</taxon>
        <taxon>Endopterygota</taxon>
        <taxon>Coleoptera</taxon>
        <taxon>Polyphaga</taxon>
        <taxon>Cucujiformia</taxon>
        <taxon>Curculionidae</taxon>
        <taxon>Dryophthorinae</taxon>
        <taxon>Rhynchophorus</taxon>
    </lineage>
</organism>
<accession>A0A834I209</accession>
<feature type="region of interest" description="Disordered" evidence="1">
    <location>
        <begin position="264"/>
        <end position="287"/>
    </location>
</feature>
<dbReference type="OrthoDB" id="6774504at2759"/>
<feature type="compositionally biased region" description="Polar residues" evidence="1">
    <location>
        <begin position="443"/>
        <end position="458"/>
    </location>
</feature>
<keyword evidence="3" id="KW-1185">Reference proteome</keyword>
<reference evidence="2" key="1">
    <citation type="submission" date="2020-08" db="EMBL/GenBank/DDBJ databases">
        <title>Genome sequencing and assembly of the red palm weevil Rhynchophorus ferrugineus.</title>
        <authorList>
            <person name="Dias G.B."/>
            <person name="Bergman C.M."/>
            <person name="Manee M."/>
        </authorList>
    </citation>
    <scope>NUCLEOTIDE SEQUENCE</scope>
    <source>
        <strain evidence="2">AA-2017</strain>
        <tissue evidence="2">Whole larva</tissue>
    </source>
</reference>
<proteinExistence type="predicted"/>
<dbReference type="Proteomes" id="UP000625711">
    <property type="component" value="Unassembled WGS sequence"/>
</dbReference>
<feature type="region of interest" description="Disordered" evidence="1">
    <location>
        <begin position="406"/>
        <end position="478"/>
    </location>
</feature>
<evidence type="ECO:0000256" key="1">
    <source>
        <dbReference type="SAM" id="MobiDB-lite"/>
    </source>
</evidence>
<comment type="caution">
    <text evidence="2">The sequence shown here is derived from an EMBL/GenBank/DDBJ whole genome shotgun (WGS) entry which is preliminary data.</text>
</comment>
<dbReference type="AlphaFoldDB" id="A0A834I209"/>
<protein>
    <submittedName>
        <fullName evidence="2">Uncharacterized protein</fullName>
    </submittedName>
</protein>
<feature type="compositionally biased region" description="Polar residues" evidence="1">
    <location>
        <begin position="422"/>
        <end position="431"/>
    </location>
</feature>
<evidence type="ECO:0000313" key="2">
    <source>
        <dbReference type="EMBL" id="KAF7271444.1"/>
    </source>
</evidence>
<evidence type="ECO:0000313" key="3">
    <source>
        <dbReference type="Proteomes" id="UP000625711"/>
    </source>
</evidence>
<dbReference type="EMBL" id="JAACXV010013962">
    <property type="protein sequence ID" value="KAF7271444.1"/>
    <property type="molecule type" value="Genomic_DNA"/>
</dbReference>
<feature type="compositionally biased region" description="Basic and acidic residues" evidence="1">
    <location>
        <begin position="264"/>
        <end position="273"/>
    </location>
</feature>